<dbReference type="InterPro" id="IPR002816">
    <property type="entry name" value="TraB/PrgY/GumN_fam"/>
</dbReference>
<dbReference type="GeneID" id="107073877"/>
<dbReference type="CDD" id="cd14726">
    <property type="entry name" value="TraB_PrgY-like"/>
    <property type="match status" value="1"/>
</dbReference>
<reference evidence="2" key="1">
    <citation type="submission" date="2025-08" db="UniProtKB">
        <authorList>
            <consortium name="RefSeq"/>
        </authorList>
    </citation>
    <scope>IDENTIFICATION</scope>
    <source>
        <tissue evidence="2">Whole body</tissue>
    </source>
</reference>
<accession>A0ABM1JCK9</accession>
<proteinExistence type="predicted"/>
<dbReference type="Proteomes" id="UP000694924">
    <property type="component" value="Unplaced"/>
</dbReference>
<evidence type="ECO:0000313" key="1">
    <source>
        <dbReference type="Proteomes" id="UP000694924"/>
    </source>
</evidence>
<dbReference type="InterPro" id="IPR046345">
    <property type="entry name" value="TraB_PrgY-like"/>
</dbReference>
<gene>
    <name evidence="2" type="primary">LOC107073877</name>
</gene>
<organism evidence="1 2">
    <name type="scientific">Polistes dominula</name>
    <name type="common">European paper wasp</name>
    <name type="synonym">Vespa dominula</name>
    <dbReference type="NCBI Taxonomy" id="743375"/>
    <lineage>
        <taxon>Eukaryota</taxon>
        <taxon>Metazoa</taxon>
        <taxon>Ecdysozoa</taxon>
        <taxon>Arthropoda</taxon>
        <taxon>Hexapoda</taxon>
        <taxon>Insecta</taxon>
        <taxon>Pterygota</taxon>
        <taxon>Neoptera</taxon>
        <taxon>Endopterygota</taxon>
        <taxon>Hymenoptera</taxon>
        <taxon>Apocrita</taxon>
        <taxon>Aculeata</taxon>
        <taxon>Vespoidea</taxon>
        <taxon>Vespidae</taxon>
        <taxon>Polistinae</taxon>
        <taxon>Polistini</taxon>
        <taxon>Polistes</taxon>
    </lineage>
</organism>
<sequence>MTSEIGKFVETLVKDEQKDLVSSVEDKHVDINKKEEIGVQPMPSVKNLTKELLLIESEKDDITNQESTMTNTSVEPLNINSIHNNNRTNIECSDSDVVINSDSNECNTSNIDPAIENSDNQRGSVNPSVKEYDEDIDNHLPDTVTLLRTPNGGKLYLIGTAHFSIESQNDVSKIIQAVQPHIVVVELCRSRIGMLQLDEQVMYRYTKYLSFRSIRGTLKEYGLYNGLLNILLLKMVAHITKELGMAPGGEFRRAFEEAKKVPYCMFHMGDRPINITIHRAVRFLSWWQTIKLAWHLIKMKDPITKEDVELCKQKAYLDEMVAKMSGEFPVIGEVFVKERDIYLTYSLQLACMPQYIPKGIGPARVVGVVGMGHIPGIVENWCKVQPSDIPPLMSIPPLSLSSKVLKFTFKASLVGAIIYVGYKIIPFASIKSSVQGLIKNLSSFFGFYIDINIW</sequence>
<dbReference type="Pfam" id="PF01963">
    <property type="entry name" value="TraB_PrgY_gumN"/>
    <property type="match status" value="1"/>
</dbReference>
<keyword evidence="1" id="KW-1185">Reference proteome</keyword>
<dbReference type="PANTHER" id="PTHR21530:SF7">
    <property type="entry name" value="TRAB DOMAIN-CONTAINING PROTEIN"/>
    <property type="match status" value="1"/>
</dbReference>
<protein>
    <submittedName>
        <fullName evidence="2">TraB domain-containing protein isoform X1</fullName>
    </submittedName>
</protein>
<name>A0ABM1JCK9_POLDO</name>
<dbReference type="PANTHER" id="PTHR21530">
    <property type="entry name" value="PHEROMONE SHUTDOWN PROTEIN"/>
    <property type="match status" value="1"/>
</dbReference>
<evidence type="ECO:0000313" key="2">
    <source>
        <dbReference type="RefSeq" id="XP_015190197.1"/>
    </source>
</evidence>
<dbReference type="RefSeq" id="XP_015190197.1">
    <property type="nucleotide sequence ID" value="XM_015334711.1"/>
</dbReference>